<comment type="caution">
    <text evidence="3">The sequence shown here is derived from an EMBL/GenBank/DDBJ whole genome shotgun (WGS) entry which is preliminary data.</text>
</comment>
<dbReference type="InterPro" id="IPR050553">
    <property type="entry name" value="Thioredoxin_ResA/DsbE_sf"/>
</dbReference>
<evidence type="ECO:0000313" key="4">
    <source>
        <dbReference type="Proteomes" id="UP001142592"/>
    </source>
</evidence>
<keyword evidence="1" id="KW-0732">Signal</keyword>
<dbReference type="AlphaFoldDB" id="A0A9X3D9H9"/>
<proteinExistence type="predicted"/>
<dbReference type="InterPro" id="IPR013766">
    <property type="entry name" value="Thioredoxin_domain"/>
</dbReference>
<organism evidence="3 4">
    <name type="scientific">Pedobacter agri</name>
    <dbReference type="NCBI Taxonomy" id="454586"/>
    <lineage>
        <taxon>Bacteria</taxon>
        <taxon>Pseudomonadati</taxon>
        <taxon>Bacteroidota</taxon>
        <taxon>Sphingobacteriia</taxon>
        <taxon>Sphingobacteriales</taxon>
        <taxon>Sphingobacteriaceae</taxon>
        <taxon>Pedobacter</taxon>
    </lineage>
</organism>
<dbReference type="CDD" id="cd02966">
    <property type="entry name" value="TlpA_like_family"/>
    <property type="match status" value="1"/>
</dbReference>
<dbReference type="Proteomes" id="UP001142592">
    <property type="component" value="Unassembled WGS sequence"/>
</dbReference>
<dbReference type="GO" id="GO:0016491">
    <property type="term" value="F:oxidoreductase activity"/>
    <property type="evidence" value="ECO:0007669"/>
    <property type="project" value="InterPro"/>
</dbReference>
<sequence length="245" mass="27537">MKTTLTLFFLGFFTLLAQAQQGKPAASMLIKHEIGRSTLDTNEIVFDESGKVLRYYQYQKLLNSGNYTISRNLNDPGAQKIVKKISADEKERMYGLIKNLMVIKSPLLQENMKLDLKPFENFFPEEQLRDKVILMVFWNVDCPPCTESFSDLDDMAKELDSPKDLLILAITSNAKKVVSAKLKEKPLIYGQVISDARKIITGYELNSFPSYVVADKNGIIRFAISGMSQITIPGVKKAIVASLAK</sequence>
<accession>A0A9X3D9H9</accession>
<dbReference type="PANTHER" id="PTHR42852:SF17">
    <property type="entry name" value="THIOREDOXIN-LIKE PROTEIN HI_1115"/>
    <property type="match status" value="1"/>
</dbReference>
<protein>
    <submittedName>
        <fullName evidence="3">TlpA disulfide reductase family protein</fullName>
    </submittedName>
</protein>
<dbReference type="PANTHER" id="PTHR42852">
    <property type="entry name" value="THIOL:DISULFIDE INTERCHANGE PROTEIN DSBE"/>
    <property type="match status" value="1"/>
</dbReference>
<evidence type="ECO:0000313" key="3">
    <source>
        <dbReference type="EMBL" id="MCX3263212.1"/>
    </source>
</evidence>
<feature type="domain" description="Thioredoxin" evidence="2">
    <location>
        <begin position="99"/>
        <end position="245"/>
    </location>
</feature>
<keyword evidence="4" id="KW-1185">Reference proteome</keyword>
<dbReference type="SUPFAM" id="SSF52833">
    <property type="entry name" value="Thioredoxin-like"/>
    <property type="match status" value="1"/>
</dbReference>
<dbReference type="RefSeq" id="WP_157258903.1">
    <property type="nucleotide sequence ID" value="NZ_JAPJUH010000001.1"/>
</dbReference>
<feature type="signal peptide" evidence="1">
    <location>
        <begin position="1"/>
        <end position="19"/>
    </location>
</feature>
<dbReference type="InterPro" id="IPR036249">
    <property type="entry name" value="Thioredoxin-like_sf"/>
</dbReference>
<dbReference type="GO" id="GO:0016209">
    <property type="term" value="F:antioxidant activity"/>
    <property type="evidence" value="ECO:0007669"/>
    <property type="project" value="InterPro"/>
</dbReference>
<name>A0A9X3D9H9_9SPHI</name>
<reference evidence="3" key="1">
    <citation type="submission" date="2022-11" db="EMBL/GenBank/DDBJ databases">
        <authorList>
            <person name="Graham C."/>
            <person name="Newman J.D."/>
        </authorList>
    </citation>
    <scope>NUCLEOTIDE SEQUENCE</scope>
    <source>
        <strain evidence="3">DSM 19486</strain>
    </source>
</reference>
<dbReference type="InterPro" id="IPR000866">
    <property type="entry name" value="AhpC/TSA"/>
</dbReference>
<dbReference type="Pfam" id="PF00578">
    <property type="entry name" value="AhpC-TSA"/>
    <property type="match status" value="1"/>
</dbReference>
<feature type="chain" id="PRO_5040879305" evidence="1">
    <location>
        <begin position="20"/>
        <end position="245"/>
    </location>
</feature>
<evidence type="ECO:0000259" key="2">
    <source>
        <dbReference type="PROSITE" id="PS51352"/>
    </source>
</evidence>
<evidence type="ECO:0000256" key="1">
    <source>
        <dbReference type="SAM" id="SignalP"/>
    </source>
</evidence>
<dbReference type="Gene3D" id="3.40.30.10">
    <property type="entry name" value="Glutaredoxin"/>
    <property type="match status" value="1"/>
</dbReference>
<gene>
    <name evidence="3" type="ORF">OQZ29_00530</name>
</gene>
<dbReference type="PROSITE" id="PS51352">
    <property type="entry name" value="THIOREDOXIN_2"/>
    <property type="match status" value="1"/>
</dbReference>
<dbReference type="EMBL" id="JAPJUH010000001">
    <property type="protein sequence ID" value="MCX3263212.1"/>
    <property type="molecule type" value="Genomic_DNA"/>
</dbReference>